<dbReference type="Pfam" id="PF01121">
    <property type="entry name" value="CoaE"/>
    <property type="match status" value="1"/>
</dbReference>
<dbReference type="GO" id="GO:0005737">
    <property type="term" value="C:cytoplasm"/>
    <property type="evidence" value="ECO:0007669"/>
    <property type="project" value="UniProtKB-SubCell"/>
</dbReference>
<protein>
    <recommendedName>
        <fullName evidence="5 6">Dephospho-CoA kinase</fullName>
        <ecNumber evidence="5 6">2.7.1.24</ecNumber>
    </recommendedName>
    <alternativeName>
        <fullName evidence="5">Dephosphocoenzyme A kinase</fullName>
    </alternativeName>
</protein>
<evidence type="ECO:0000313" key="7">
    <source>
        <dbReference type="EMBL" id="GGF32632.1"/>
    </source>
</evidence>
<evidence type="ECO:0000256" key="6">
    <source>
        <dbReference type="NCBIfam" id="TIGR00152"/>
    </source>
</evidence>
<gene>
    <name evidence="5 7" type="primary">coaE</name>
    <name evidence="7" type="ORF">GCM10011611_43530</name>
</gene>
<keyword evidence="5" id="KW-0808">Transferase</keyword>
<name>A0A8J2YWY4_9PROT</name>
<dbReference type="HAMAP" id="MF_00376">
    <property type="entry name" value="Dephospho_CoA_kinase"/>
    <property type="match status" value="1"/>
</dbReference>
<evidence type="ECO:0000256" key="5">
    <source>
        <dbReference type="HAMAP-Rule" id="MF_00376"/>
    </source>
</evidence>
<reference evidence="7" key="2">
    <citation type="submission" date="2020-09" db="EMBL/GenBank/DDBJ databases">
        <authorList>
            <person name="Sun Q."/>
            <person name="Zhou Y."/>
        </authorList>
    </citation>
    <scope>NUCLEOTIDE SEQUENCE</scope>
    <source>
        <strain evidence="7">CGMCC 1.15725</strain>
    </source>
</reference>
<evidence type="ECO:0000256" key="1">
    <source>
        <dbReference type="ARBA" id="ARBA00009018"/>
    </source>
</evidence>
<accession>A0A8J2YWY4</accession>
<keyword evidence="5" id="KW-0963">Cytoplasm</keyword>
<dbReference type="Proteomes" id="UP000646365">
    <property type="component" value="Unassembled WGS sequence"/>
</dbReference>
<comment type="subcellular location">
    <subcellularLocation>
        <location evidence="5">Cytoplasm</location>
    </subcellularLocation>
</comment>
<keyword evidence="5 7" id="KW-0418">Kinase</keyword>
<dbReference type="NCBIfam" id="TIGR00152">
    <property type="entry name" value="dephospho-CoA kinase"/>
    <property type="match status" value="1"/>
</dbReference>
<keyword evidence="4 5" id="KW-0173">Coenzyme A biosynthesis</keyword>
<keyword evidence="3 5" id="KW-0067">ATP-binding</keyword>
<dbReference type="RefSeq" id="WP_189049710.1">
    <property type="nucleotide sequence ID" value="NZ_BMJQ01000012.1"/>
</dbReference>
<dbReference type="CDD" id="cd02022">
    <property type="entry name" value="DPCK"/>
    <property type="match status" value="1"/>
</dbReference>
<evidence type="ECO:0000256" key="2">
    <source>
        <dbReference type="ARBA" id="ARBA00022741"/>
    </source>
</evidence>
<dbReference type="EMBL" id="BMJQ01000012">
    <property type="protein sequence ID" value="GGF32632.1"/>
    <property type="molecule type" value="Genomic_DNA"/>
</dbReference>
<dbReference type="SUPFAM" id="SSF52540">
    <property type="entry name" value="P-loop containing nucleoside triphosphate hydrolases"/>
    <property type="match status" value="1"/>
</dbReference>
<dbReference type="EC" id="2.7.1.24" evidence="5 6"/>
<dbReference type="PANTHER" id="PTHR10695">
    <property type="entry name" value="DEPHOSPHO-COA KINASE-RELATED"/>
    <property type="match status" value="1"/>
</dbReference>
<keyword evidence="8" id="KW-1185">Reference proteome</keyword>
<dbReference type="GO" id="GO:0005524">
    <property type="term" value="F:ATP binding"/>
    <property type="evidence" value="ECO:0007669"/>
    <property type="project" value="UniProtKB-UniRule"/>
</dbReference>
<dbReference type="PANTHER" id="PTHR10695:SF46">
    <property type="entry name" value="BIFUNCTIONAL COENZYME A SYNTHASE-RELATED"/>
    <property type="match status" value="1"/>
</dbReference>
<dbReference type="GO" id="GO:0004140">
    <property type="term" value="F:dephospho-CoA kinase activity"/>
    <property type="evidence" value="ECO:0007669"/>
    <property type="project" value="UniProtKB-UniRule"/>
</dbReference>
<comment type="function">
    <text evidence="5">Catalyzes the phosphorylation of the 3'-hydroxyl group of dephosphocoenzyme A to form coenzyme A.</text>
</comment>
<evidence type="ECO:0000313" key="8">
    <source>
        <dbReference type="Proteomes" id="UP000646365"/>
    </source>
</evidence>
<dbReference type="GO" id="GO:0015937">
    <property type="term" value="P:coenzyme A biosynthetic process"/>
    <property type="evidence" value="ECO:0007669"/>
    <property type="project" value="UniProtKB-UniRule"/>
</dbReference>
<comment type="catalytic activity">
    <reaction evidence="5">
        <text>3'-dephospho-CoA + ATP = ADP + CoA + H(+)</text>
        <dbReference type="Rhea" id="RHEA:18245"/>
        <dbReference type="ChEBI" id="CHEBI:15378"/>
        <dbReference type="ChEBI" id="CHEBI:30616"/>
        <dbReference type="ChEBI" id="CHEBI:57287"/>
        <dbReference type="ChEBI" id="CHEBI:57328"/>
        <dbReference type="ChEBI" id="CHEBI:456216"/>
        <dbReference type="EC" id="2.7.1.24"/>
    </reaction>
</comment>
<evidence type="ECO:0000256" key="3">
    <source>
        <dbReference type="ARBA" id="ARBA00022840"/>
    </source>
</evidence>
<proteinExistence type="inferred from homology"/>
<feature type="binding site" evidence="5">
    <location>
        <begin position="11"/>
        <end position="16"/>
    </location>
    <ligand>
        <name>ATP</name>
        <dbReference type="ChEBI" id="CHEBI:30616"/>
    </ligand>
</feature>
<dbReference type="Gene3D" id="3.40.50.300">
    <property type="entry name" value="P-loop containing nucleotide triphosphate hydrolases"/>
    <property type="match status" value="1"/>
</dbReference>
<keyword evidence="2 5" id="KW-0547">Nucleotide-binding</keyword>
<reference evidence="7" key="1">
    <citation type="journal article" date="2014" name="Int. J. Syst. Evol. Microbiol.">
        <title>Complete genome sequence of Corynebacterium casei LMG S-19264T (=DSM 44701T), isolated from a smear-ripened cheese.</title>
        <authorList>
            <consortium name="US DOE Joint Genome Institute (JGI-PGF)"/>
            <person name="Walter F."/>
            <person name="Albersmeier A."/>
            <person name="Kalinowski J."/>
            <person name="Ruckert C."/>
        </authorList>
    </citation>
    <scope>NUCLEOTIDE SEQUENCE</scope>
    <source>
        <strain evidence="7">CGMCC 1.15725</strain>
    </source>
</reference>
<dbReference type="UniPathway" id="UPA00241">
    <property type="reaction ID" value="UER00356"/>
</dbReference>
<comment type="pathway">
    <text evidence="5">Cofactor biosynthesis; coenzyme A biosynthesis; CoA from (R)-pantothenate: step 5/5.</text>
</comment>
<sequence>MILVGLTGSIGMGKSTAAKALRRLGLPVHDADAAVHRLLAPGGAAVQPVLALFPDVADPAGGIDRQQLGARVFGDPAALHRLEAILHPRVRAAKRCFLAAQARRRQRLVVLDVPLLFETGGERECDAVLVVSAPPFLQRQRVLGRPGMHEAKFRSILAKQMPDREKRQRAQYVVPTGLGQRYSLDKLKAAIRAIKAKPRERRRR</sequence>
<dbReference type="PROSITE" id="PS51219">
    <property type="entry name" value="DPCK"/>
    <property type="match status" value="1"/>
</dbReference>
<dbReference type="AlphaFoldDB" id="A0A8J2YWY4"/>
<organism evidence="7 8">
    <name type="scientific">Aliidongia dinghuensis</name>
    <dbReference type="NCBI Taxonomy" id="1867774"/>
    <lineage>
        <taxon>Bacteria</taxon>
        <taxon>Pseudomonadati</taxon>
        <taxon>Pseudomonadota</taxon>
        <taxon>Alphaproteobacteria</taxon>
        <taxon>Rhodospirillales</taxon>
        <taxon>Dongiaceae</taxon>
        <taxon>Aliidongia</taxon>
    </lineage>
</organism>
<comment type="caution">
    <text evidence="7">The sequence shown here is derived from an EMBL/GenBank/DDBJ whole genome shotgun (WGS) entry which is preliminary data.</text>
</comment>
<dbReference type="InterPro" id="IPR027417">
    <property type="entry name" value="P-loop_NTPase"/>
</dbReference>
<dbReference type="InterPro" id="IPR001977">
    <property type="entry name" value="Depp_CoAkinase"/>
</dbReference>
<comment type="similarity">
    <text evidence="1 5">Belongs to the CoaE family.</text>
</comment>
<evidence type="ECO:0000256" key="4">
    <source>
        <dbReference type="ARBA" id="ARBA00022993"/>
    </source>
</evidence>